<evidence type="ECO:0000256" key="21">
    <source>
        <dbReference type="ARBA" id="ARBA00049161"/>
    </source>
</evidence>
<feature type="domain" description="Mur ligase C-terminal" evidence="22">
    <location>
        <begin position="268"/>
        <end position="385"/>
    </location>
</feature>
<dbReference type="Gene3D" id="3.40.1190.10">
    <property type="entry name" value="Mur-like, catalytic domain"/>
    <property type="match status" value="1"/>
</dbReference>
<proteinExistence type="inferred from homology"/>
<dbReference type="EMBL" id="JAENIO010000002">
    <property type="protein sequence ID" value="MBK1832651.1"/>
    <property type="molecule type" value="Genomic_DNA"/>
</dbReference>
<evidence type="ECO:0000259" key="22">
    <source>
        <dbReference type="Pfam" id="PF02875"/>
    </source>
</evidence>
<feature type="domain" description="Mur ligase central" evidence="23">
    <location>
        <begin position="45"/>
        <end position="199"/>
    </location>
</feature>
<accession>A0A934VL14</accession>
<keyword evidence="11" id="KW-0547">Nucleotide-binding</keyword>
<keyword evidence="12" id="KW-0067">ATP-binding</keyword>
<dbReference type="PIRSF" id="PIRSF001563">
    <property type="entry name" value="Folylpolyglu_synth"/>
    <property type="match status" value="1"/>
</dbReference>
<evidence type="ECO:0000256" key="7">
    <source>
        <dbReference type="ARBA" id="ARBA00013025"/>
    </source>
</evidence>
<evidence type="ECO:0000256" key="6">
    <source>
        <dbReference type="ARBA" id="ARBA00013023"/>
    </source>
</evidence>
<dbReference type="Gene3D" id="3.90.190.20">
    <property type="entry name" value="Mur ligase, C-terminal domain"/>
    <property type="match status" value="1"/>
</dbReference>
<sequence>MTYSEALDWLYATQNFGIKLGLENPTRLLREYLAFPRHGTRVIQVAGTNGKGSTCAFIDSLARATGARTGLFTSPHLVSYRERIQVSGQQIPEEDVARGLTRLREIVADWENHPTFFELTLALAMRHFYERDCELIILEVGMGGRYDATTAVPADATVLTPVDLDHQQWLGETLAEIAGEKAAIFREGKPALVAKQEAEAIPVIEQTANQTRSPLTWVPEPLLGYPLGLAGPHQSHNAALALEAIHSVGFRLSYDTVLEGLQKARHPGRFEITEKDHQVTVFDIAHNPHATKSLVATWQERFPAIRPALIFGAAGSKDIATMLALYADWVDQIHFTPINSPRSTPVADLQAALPGEAASRVHLHQNVADALKACAEKSHVLLTGSAFLVGEAKALLSAQPHQSTSQ</sequence>
<dbReference type="InterPro" id="IPR036565">
    <property type="entry name" value="Mur-like_cat_sf"/>
</dbReference>
<evidence type="ECO:0000256" key="9">
    <source>
        <dbReference type="ARBA" id="ARBA00022598"/>
    </source>
</evidence>
<comment type="similarity">
    <text evidence="5">Belongs to the folylpolyglutamate synthase family.</text>
</comment>
<keyword evidence="10" id="KW-0479">Metal-binding</keyword>
<evidence type="ECO:0000313" key="25">
    <source>
        <dbReference type="Proteomes" id="UP000604083"/>
    </source>
</evidence>
<evidence type="ECO:0000256" key="4">
    <source>
        <dbReference type="ARBA" id="ARBA00005150"/>
    </source>
</evidence>
<dbReference type="GO" id="GO:0046656">
    <property type="term" value="P:folic acid biosynthetic process"/>
    <property type="evidence" value="ECO:0007669"/>
    <property type="project" value="UniProtKB-KW"/>
</dbReference>
<comment type="catalytic activity">
    <reaction evidence="18">
        <text>(6S)-5,6,7,8-tetrahydrofolyl-(gamma-L-Glu)(n) + L-glutamate + ATP = (6S)-5,6,7,8-tetrahydrofolyl-(gamma-L-Glu)(n+1) + ADP + phosphate + H(+)</text>
        <dbReference type="Rhea" id="RHEA:10580"/>
        <dbReference type="Rhea" id="RHEA-COMP:14738"/>
        <dbReference type="Rhea" id="RHEA-COMP:14740"/>
        <dbReference type="ChEBI" id="CHEBI:15378"/>
        <dbReference type="ChEBI" id="CHEBI:29985"/>
        <dbReference type="ChEBI" id="CHEBI:30616"/>
        <dbReference type="ChEBI" id="CHEBI:43474"/>
        <dbReference type="ChEBI" id="CHEBI:141005"/>
        <dbReference type="ChEBI" id="CHEBI:456216"/>
        <dbReference type="EC" id="6.3.2.17"/>
    </reaction>
</comment>
<dbReference type="GO" id="GO:0004326">
    <property type="term" value="F:tetrahydrofolylpolyglutamate synthase activity"/>
    <property type="evidence" value="ECO:0007669"/>
    <property type="project" value="UniProtKB-EC"/>
</dbReference>
<dbReference type="Pfam" id="PF08245">
    <property type="entry name" value="Mur_ligase_M"/>
    <property type="match status" value="1"/>
</dbReference>
<evidence type="ECO:0000313" key="24">
    <source>
        <dbReference type="EMBL" id="MBK1832651.1"/>
    </source>
</evidence>
<comment type="cofactor">
    <cofactor evidence="1">
        <name>Mg(2+)</name>
        <dbReference type="ChEBI" id="CHEBI:18420"/>
    </cofactor>
</comment>
<dbReference type="SUPFAM" id="SSF53244">
    <property type="entry name" value="MurD-like peptide ligases, peptide-binding domain"/>
    <property type="match status" value="1"/>
</dbReference>
<dbReference type="GO" id="GO:0005524">
    <property type="term" value="F:ATP binding"/>
    <property type="evidence" value="ECO:0007669"/>
    <property type="project" value="UniProtKB-KW"/>
</dbReference>
<dbReference type="EC" id="6.3.2.12" evidence="6"/>
<dbReference type="InterPro" id="IPR013221">
    <property type="entry name" value="Mur_ligase_cen"/>
</dbReference>
<evidence type="ECO:0000256" key="11">
    <source>
        <dbReference type="ARBA" id="ARBA00022741"/>
    </source>
</evidence>
<evidence type="ECO:0000256" key="8">
    <source>
        <dbReference type="ARBA" id="ARBA00019357"/>
    </source>
</evidence>
<evidence type="ECO:0000256" key="15">
    <source>
        <dbReference type="ARBA" id="ARBA00030048"/>
    </source>
</evidence>
<evidence type="ECO:0000256" key="19">
    <source>
        <dbReference type="ARBA" id="ARBA00047808"/>
    </source>
</evidence>
<evidence type="ECO:0000256" key="16">
    <source>
        <dbReference type="ARBA" id="ARBA00030592"/>
    </source>
</evidence>
<evidence type="ECO:0000256" key="1">
    <source>
        <dbReference type="ARBA" id="ARBA00001946"/>
    </source>
</evidence>
<reference evidence="24" key="1">
    <citation type="submission" date="2021-01" db="EMBL/GenBank/DDBJ databases">
        <title>Modified the classification status of verrucomicrobia.</title>
        <authorList>
            <person name="Feng X."/>
        </authorList>
    </citation>
    <scope>NUCLEOTIDE SEQUENCE</scope>
    <source>
        <strain evidence="24">KCTC 12986</strain>
    </source>
</reference>
<evidence type="ECO:0000256" key="3">
    <source>
        <dbReference type="ARBA" id="ARBA00004799"/>
    </source>
</evidence>
<dbReference type="PANTHER" id="PTHR11136:SF0">
    <property type="entry name" value="DIHYDROFOLATE SYNTHETASE-RELATED"/>
    <property type="match status" value="1"/>
</dbReference>
<dbReference type="GO" id="GO:0005737">
    <property type="term" value="C:cytoplasm"/>
    <property type="evidence" value="ECO:0007669"/>
    <property type="project" value="TreeGrafter"/>
</dbReference>
<evidence type="ECO:0000256" key="14">
    <source>
        <dbReference type="ARBA" id="ARBA00022909"/>
    </source>
</evidence>
<evidence type="ECO:0000256" key="18">
    <source>
        <dbReference type="ARBA" id="ARBA00047493"/>
    </source>
</evidence>
<protein>
    <recommendedName>
        <fullName evidence="8">Dihydrofolate synthase/folylpolyglutamate synthase</fullName>
        <ecNumber evidence="6">6.3.2.12</ecNumber>
        <ecNumber evidence="7">6.3.2.17</ecNumber>
    </recommendedName>
    <alternativeName>
        <fullName evidence="17">Folylpoly-gamma-glutamate synthetase-dihydrofolate synthetase</fullName>
    </alternativeName>
    <alternativeName>
        <fullName evidence="15">Folylpolyglutamate synthetase</fullName>
    </alternativeName>
    <alternativeName>
        <fullName evidence="16">Tetrahydrofolylpolyglutamate synthase</fullName>
    </alternativeName>
</protein>
<keyword evidence="9" id="KW-0436">Ligase</keyword>
<dbReference type="PANTHER" id="PTHR11136">
    <property type="entry name" value="FOLYLPOLYGLUTAMATE SYNTHASE-RELATED"/>
    <property type="match status" value="1"/>
</dbReference>
<comment type="catalytic activity">
    <reaction evidence="20">
        <text>(6R)-5,10-methylenetetrahydrofolyl-(gamma-L-Glu)(n) + L-glutamate + ATP = (6R)-5,10-methylenetetrahydrofolyl-(gamma-L-Glu)(n+1) + ADP + phosphate + H(+)</text>
        <dbReference type="Rhea" id="RHEA:51912"/>
        <dbReference type="Rhea" id="RHEA-COMP:13257"/>
        <dbReference type="Rhea" id="RHEA-COMP:13258"/>
        <dbReference type="ChEBI" id="CHEBI:15378"/>
        <dbReference type="ChEBI" id="CHEBI:29985"/>
        <dbReference type="ChEBI" id="CHEBI:30616"/>
        <dbReference type="ChEBI" id="CHEBI:43474"/>
        <dbReference type="ChEBI" id="CHEBI:136572"/>
        <dbReference type="ChEBI" id="CHEBI:456216"/>
        <dbReference type="EC" id="6.3.2.17"/>
    </reaction>
</comment>
<evidence type="ECO:0000256" key="12">
    <source>
        <dbReference type="ARBA" id="ARBA00022840"/>
    </source>
</evidence>
<dbReference type="RefSeq" id="WP_200390085.1">
    <property type="nucleotide sequence ID" value="NZ_JAENIO010000002.1"/>
</dbReference>
<comment type="pathway">
    <text evidence="3">Cofactor biosynthesis; tetrahydrofolate biosynthesis; 7,8-dihydrofolate from 2-amino-4-hydroxy-6-hydroxymethyl-7,8-dihydropteridine diphosphate and 4-aminobenzoate: step 2/2.</text>
</comment>
<evidence type="ECO:0000256" key="5">
    <source>
        <dbReference type="ARBA" id="ARBA00008276"/>
    </source>
</evidence>
<dbReference type="FunFam" id="3.40.1190.10:FF:000011">
    <property type="entry name" value="Folylpolyglutamate synthase/dihydrofolate synthase"/>
    <property type="match status" value="1"/>
</dbReference>
<gene>
    <name evidence="24" type="ORF">JIN78_01145</name>
</gene>
<dbReference type="Pfam" id="PF02875">
    <property type="entry name" value="Mur_ligase_C"/>
    <property type="match status" value="1"/>
</dbReference>
<evidence type="ECO:0000256" key="17">
    <source>
        <dbReference type="ARBA" id="ARBA00032510"/>
    </source>
</evidence>
<comment type="catalytic activity">
    <reaction evidence="19">
        <text>10-formyltetrahydrofolyl-(gamma-L-Glu)(n) + L-glutamate + ATP = 10-formyltetrahydrofolyl-(gamma-L-Glu)(n+1) + ADP + phosphate + H(+)</text>
        <dbReference type="Rhea" id="RHEA:51904"/>
        <dbReference type="Rhea" id="RHEA-COMP:13088"/>
        <dbReference type="Rhea" id="RHEA-COMP:14300"/>
        <dbReference type="ChEBI" id="CHEBI:15378"/>
        <dbReference type="ChEBI" id="CHEBI:29985"/>
        <dbReference type="ChEBI" id="CHEBI:30616"/>
        <dbReference type="ChEBI" id="CHEBI:43474"/>
        <dbReference type="ChEBI" id="CHEBI:134413"/>
        <dbReference type="ChEBI" id="CHEBI:456216"/>
        <dbReference type="EC" id="6.3.2.17"/>
    </reaction>
</comment>
<evidence type="ECO:0000259" key="23">
    <source>
        <dbReference type="Pfam" id="PF08245"/>
    </source>
</evidence>
<dbReference type="AlphaFoldDB" id="A0A934VL14"/>
<dbReference type="InterPro" id="IPR004101">
    <property type="entry name" value="Mur_ligase_C"/>
</dbReference>
<comment type="function">
    <text evidence="2">Functions in two distinct reactions of the de novo folate biosynthetic pathway. Catalyzes the addition of a glutamate residue to dihydropteroate (7,8-dihydropteroate or H2Pte) to form dihydrofolate (7,8-dihydrofolate monoglutamate or H2Pte-Glu). Also catalyzes successive additions of L-glutamate to tetrahydrofolate or 10-formyltetrahydrofolate or 5,10-methylenetetrahydrofolate, leading to folylpolyglutamate derivatives.</text>
</comment>
<name>A0A934VL14_9BACT</name>
<comment type="caution">
    <text evidence="24">The sequence shown here is derived from an EMBL/GenBank/DDBJ whole genome shotgun (WGS) entry which is preliminary data.</text>
</comment>
<evidence type="ECO:0000256" key="20">
    <source>
        <dbReference type="ARBA" id="ARBA00049035"/>
    </source>
</evidence>
<dbReference type="SUPFAM" id="SSF53623">
    <property type="entry name" value="MurD-like peptide ligases, catalytic domain"/>
    <property type="match status" value="1"/>
</dbReference>
<organism evidence="24 25">
    <name type="scientific">Roseibacillus ishigakijimensis</name>
    <dbReference type="NCBI Taxonomy" id="454146"/>
    <lineage>
        <taxon>Bacteria</taxon>
        <taxon>Pseudomonadati</taxon>
        <taxon>Verrucomicrobiota</taxon>
        <taxon>Verrucomicrobiia</taxon>
        <taxon>Verrucomicrobiales</taxon>
        <taxon>Verrucomicrobiaceae</taxon>
        <taxon>Roseibacillus</taxon>
    </lineage>
</organism>
<dbReference type="InterPro" id="IPR036615">
    <property type="entry name" value="Mur_ligase_C_dom_sf"/>
</dbReference>
<keyword evidence="13" id="KW-0460">Magnesium</keyword>
<evidence type="ECO:0000256" key="13">
    <source>
        <dbReference type="ARBA" id="ARBA00022842"/>
    </source>
</evidence>
<dbReference type="NCBIfam" id="TIGR01499">
    <property type="entry name" value="folC"/>
    <property type="match status" value="1"/>
</dbReference>
<dbReference type="InterPro" id="IPR001645">
    <property type="entry name" value="Folylpolyglutamate_synth"/>
</dbReference>
<keyword evidence="14" id="KW-0289">Folate biosynthesis</keyword>
<dbReference type="GO" id="GO:0008841">
    <property type="term" value="F:dihydrofolate synthase activity"/>
    <property type="evidence" value="ECO:0007669"/>
    <property type="project" value="UniProtKB-EC"/>
</dbReference>
<comment type="catalytic activity">
    <reaction evidence="21">
        <text>7,8-dihydropteroate + L-glutamate + ATP = 7,8-dihydrofolate + ADP + phosphate + H(+)</text>
        <dbReference type="Rhea" id="RHEA:23584"/>
        <dbReference type="ChEBI" id="CHEBI:15378"/>
        <dbReference type="ChEBI" id="CHEBI:17839"/>
        <dbReference type="ChEBI" id="CHEBI:29985"/>
        <dbReference type="ChEBI" id="CHEBI:30616"/>
        <dbReference type="ChEBI" id="CHEBI:43474"/>
        <dbReference type="ChEBI" id="CHEBI:57451"/>
        <dbReference type="ChEBI" id="CHEBI:456216"/>
        <dbReference type="EC" id="6.3.2.12"/>
    </reaction>
</comment>
<dbReference type="GO" id="GO:0046872">
    <property type="term" value="F:metal ion binding"/>
    <property type="evidence" value="ECO:0007669"/>
    <property type="project" value="UniProtKB-KW"/>
</dbReference>
<comment type="pathway">
    <text evidence="4">Cofactor biosynthesis; tetrahydrofolylpolyglutamate biosynthesis.</text>
</comment>
<dbReference type="Proteomes" id="UP000604083">
    <property type="component" value="Unassembled WGS sequence"/>
</dbReference>
<keyword evidence="25" id="KW-1185">Reference proteome</keyword>
<evidence type="ECO:0000256" key="2">
    <source>
        <dbReference type="ARBA" id="ARBA00002714"/>
    </source>
</evidence>
<dbReference type="EC" id="6.3.2.17" evidence="7"/>
<evidence type="ECO:0000256" key="10">
    <source>
        <dbReference type="ARBA" id="ARBA00022723"/>
    </source>
</evidence>